<dbReference type="EMBL" id="AP011529">
    <property type="protein sequence ID" value="BAI79806.1"/>
    <property type="molecule type" value="Genomic_DNA"/>
</dbReference>
<name>D3PB33_DEFDS</name>
<gene>
    <name evidence="2" type="ordered locus">DEFDS_0302</name>
</gene>
<evidence type="ECO:0000313" key="2">
    <source>
        <dbReference type="EMBL" id="BAI79806.1"/>
    </source>
</evidence>
<dbReference type="STRING" id="639282.DEFDS_0302"/>
<dbReference type="Gene3D" id="3.30.70.100">
    <property type="match status" value="1"/>
</dbReference>
<dbReference type="GO" id="GO:0046872">
    <property type="term" value="F:metal ion binding"/>
    <property type="evidence" value="ECO:0007669"/>
    <property type="project" value="InterPro"/>
</dbReference>
<dbReference type="eggNOG" id="COG2608">
    <property type="taxonomic scope" value="Bacteria"/>
</dbReference>
<dbReference type="OrthoDB" id="9801832at2"/>
<dbReference type="RefSeq" id="WP_013007054.1">
    <property type="nucleotide sequence ID" value="NC_013939.1"/>
</dbReference>
<dbReference type="CDD" id="cd00371">
    <property type="entry name" value="HMA"/>
    <property type="match status" value="1"/>
</dbReference>
<dbReference type="InterPro" id="IPR036163">
    <property type="entry name" value="HMA_dom_sf"/>
</dbReference>
<dbReference type="InterPro" id="IPR006121">
    <property type="entry name" value="HMA_dom"/>
</dbReference>
<dbReference type="HOGENOM" id="CLU_134973_6_2_0"/>
<protein>
    <submittedName>
        <fullName evidence="2">Heavy metal binding protein</fullName>
    </submittedName>
</protein>
<sequence>MKKTIIIEGMSCDHCVMSVKKELESLSCTDNVEVEIGKAVVECSDIDDNALIEAVEEAGYTVKEIIAENDEKGCCN</sequence>
<organism evidence="2 3">
    <name type="scientific">Deferribacter desulfuricans (strain DSM 14783 / JCM 11476 / NBRC 101012 / SSM1)</name>
    <dbReference type="NCBI Taxonomy" id="639282"/>
    <lineage>
        <taxon>Bacteria</taxon>
        <taxon>Pseudomonadati</taxon>
        <taxon>Deferribacterota</taxon>
        <taxon>Deferribacteres</taxon>
        <taxon>Deferribacterales</taxon>
        <taxon>Deferribacteraceae</taxon>
        <taxon>Deferribacter</taxon>
    </lineage>
</organism>
<dbReference type="SUPFAM" id="SSF55008">
    <property type="entry name" value="HMA, heavy metal-associated domain"/>
    <property type="match status" value="1"/>
</dbReference>
<dbReference type="KEGG" id="ddf:DEFDS_0302"/>
<dbReference type="AlphaFoldDB" id="D3PB33"/>
<accession>D3PB33</accession>
<dbReference type="Pfam" id="PF00403">
    <property type="entry name" value="HMA"/>
    <property type="match status" value="1"/>
</dbReference>
<feature type="domain" description="HMA" evidence="1">
    <location>
        <begin position="1"/>
        <end position="63"/>
    </location>
</feature>
<evidence type="ECO:0000259" key="1">
    <source>
        <dbReference type="PROSITE" id="PS50846"/>
    </source>
</evidence>
<proteinExistence type="predicted"/>
<reference evidence="2 3" key="1">
    <citation type="journal article" date="2010" name="DNA Res.">
        <title>Bacterial lifestyle in a deep-sea hydrothermal vent chimney revealed by the genome sequence of the thermophilic bacterium Deferribacter desulfuricans SSM1.</title>
        <authorList>
            <person name="Takaki Y."/>
            <person name="Shimamura S."/>
            <person name="Nakagawa S."/>
            <person name="Fukuhara Y."/>
            <person name="Horikawa H."/>
            <person name="Ankai A."/>
            <person name="Harada T."/>
            <person name="Hosoyama A."/>
            <person name="Oguchi A."/>
            <person name="Fukui S."/>
            <person name="Fujita N."/>
            <person name="Takami H."/>
            <person name="Takai K."/>
        </authorList>
    </citation>
    <scope>NUCLEOTIDE SEQUENCE [LARGE SCALE GENOMIC DNA]</scope>
    <source>
        <strain evidence="3">DSM 14783 / JCM 11476 / NBRC 101012 / SSM1</strain>
    </source>
</reference>
<dbReference type="Proteomes" id="UP000001520">
    <property type="component" value="Chromosome"/>
</dbReference>
<keyword evidence="3" id="KW-1185">Reference proteome</keyword>
<dbReference type="PROSITE" id="PS50846">
    <property type="entry name" value="HMA_2"/>
    <property type="match status" value="1"/>
</dbReference>
<evidence type="ECO:0000313" key="3">
    <source>
        <dbReference type="Proteomes" id="UP000001520"/>
    </source>
</evidence>